<evidence type="ECO:0000256" key="1">
    <source>
        <dbReference type="SAM" id="Phobius"/>
    </source>
</evidence>
<dbReference type="Proteomes" id="UP000006334">
    <property type="component" value="Unassembled WGS sequence"/>
</dbReference>
<dbReference type="EMBL" id="BAEN01000004">
    <property type="protein sequence ID" value="GAC12746.1"/>
    <property type="molecule type" value="Genomic_DNA"/>
</dbReference>
<dbReference type="eggNOG" id="COG3326">
    <property type="taxonomic scope" value="Bacteria"/>
</dbReference>
<keyword evidence="1" id="KW-0812">Transmembrane</keyword>
<comment type="caution">
    <text evidence="2">The sequence shown here is derived from an EMBL/GenBank/DDBJ whole genome shotgun (WGS) entry which is preliminary data.</text>
</comment>
<keyword evidence="3" id="KW-1185">Reference proteome</keyword>
<evidence type="ECO:0000313" key="3">
    <source>
        <dbReference type="Proteomes" id="UP000006334"/>
    </source>
</evidence>
<dbReference type="InterPro" id="IPR010718">
    <property type="entry name" value="DUF1294"/>
</dbReference>
<reference evidence="2 3" key="1">
    <citation type="journal article" date="2017" name="Antonie Van Leeuwenhoek">
        <title>Rhizobium rhizosphaerae sp. nov., a novel species isolated from rice rhizosphere.</title>
        <authorList>
            <person name="Zhao J.J."/>
            <person name="Zhang J."/>
            <person name="Zhang R.J."/>
            <person name="Zhang C.W."/>
            <person name="Yin H.Q."/>
            <person name="Zhang X.X."/>
        </authorList>
    </citation>
    <scope>NUCLEOTIDE SEQUENCE [LARGE SCALE GENOMIC DNA]</scope>
    <source>
        <strain evidence="2 3">E3</strain>
    </source>
</reference>
<keyword evidence="1" id="KW-0472">Membrane</keyword>
<name>K6XM57_9ALTE</name>
<evidence type="ECO:0000313" key="2">
    <source>
        <dbReference type="EMBL" id="GAC12746.1"/>
    </source>
</evidence>
<protein>
    <recommendedName>
        <fullName evidence="4">DUF1294 domain-containing protein</fullName>
    </recommendedName>
</protein>
<accession>K6XM57</accession>
<gene>
    <name evidence="2" type="ORF">GLIP_0091</name>
</gene>
<evidence type="ECO:0008006" key="4">
    <source>
        <dbReference type="Google" id="ProtNLM"/>
    </source>
</evidence>
<dbReference type="InterPro" id="IPR012156">
    <property type="entry name" value="Cold_shock_CspA"/>
</dbReference>
<dbReference type="PIRSF" id="PIRSF002599">
    <property type="entry name" value="Cold_shock_A"/>
    <property type="match status" value="1"/>
</dbReference>
<sequence>MSFVSFIIYAFDKSKSKKGGRRIPEKTLHLLAIAGGWPGAIFAQQSLRHKTQKKEFRFVFWITVIVNIIGFTWFFFVRS</sequence>
<dbReference type="STRING" id="1127673.GLIP_0091"/>
<dbReference type="Pfam" id="PF06961">
    <property type="entry name" value="DUF1294"/>
    <property type="match status" value="1"/>
</dbReference>
<keyword evidence="1" id="KW-1133">Transmembrane helix</keyword>
<proteinExistence type="predicted"/>
<organism evidence="2 3">
    <name type="scientific">Aliiglaciecola lipolytica E3</name>
    <dbReference type="NCBI Taxonomy" id="1127673"/>
    <lineage>
        <taxon>Bacteria</taxon>
        <taxon>Pseudomonadati</taxon>
        <taxon>Pseudomonadota</taxon>
        <taxon>Gammaproteobacteria</taxon>
        <taxon>Alteromonadales</taxon>
        <taxon>Alteromonadaceae</taxon>
        <taxon>Aliiglaciecola</taxon>
    </lineage>
</organism>
<dbReference type="GO" id="GO:0003676">
    <property type="term" value="F:nucleic acid binding"/>
    <property type="evidence" value="ECO:0007669"/>
    <property type="project" value="InterPro"/>
</dbReference>
<feature type="transmembrane region" description="Helical" evidence="1">
    <location>
        <begin position="58"/>
        <end position="76"/>
    </location>
</feature>
<dbReference type="AlphaFoldDB" id="K6XM57"/>